<dbReference type="GO" id="GO:0016020">
    <property type="term" value="C:membrane"/>
    <property type="evidence" value="ECO:0007669"/>
    <property type="project" value="TreeGrafter"/>
</dbReference>
<sequence length="665" mass="76388">MNYRPDIDGLRAIAILFVLFFHSGLTLFPSGFVGVDLFFVISGFLITSLIHESIQNNHFSFAEFYSRRLWRLQPVFICLLVVVTLFALVFYLPDDLVQYAKSARKTSIFTSNSYFSRVTTGYFAADSNQLPLLHTWSLSIEWQCYFILPVAIYLLNQVVAQRHLSKLIYGLTLLFFALAFYSSTHHADKTYYQFLSRIFEFLIGSCVALSPRPVALNKIVVNSLSLFALLTLFYVATRTHINFGFPNGYALLLCVAAGILIATGNHPYSLVARCLATKPLVFIGLISYSLYIWHWPVFAFIHYLNIENTHLILSLALCASFILAYLSWRFIEKPTRKFNHLKLRYSFICLLLFPIGLIHLGAHIIKKQAGLPERFNEEVVRIYEQLNQYNSAQRPLCIGKHNIDINSQCTLGAKNADSKKGLMIGDSFSNHYWGFMDVLAKDANLSILAQATSSCLTLPGIFLYDWWSFKNEVYQECYEQTAHYYDMIKTNHYDFVIIGQTWKNYLGHNIINHRHDTSSPELTKKRITVALDNALQIITRSGAKPVLIKGTASTNENLRDCFFQHVKQRKKYDPEQCDFSLQVNIELWINQLFVKMQKKYPQLIVIDPKEIQCAQGRCRADINGVPVFRDIGHITDYASYQFGKLYLQQHGNPLSRVKRSLAVLR</sequence>
<feature type="transmembrane region" description="Helical" evidence="1">
    <location>
        <begin position="310"/>
        <end position="331"/>
    </location>
</feature>
<organism evidence="4 5">
    <name type="scientific">Legionella maceachernii</name>
    <dbReference type="NCBI Taxonomy" id="466"/>
    <lineage>
        <taxon>Bacteria</taxon>
        <taxon>Pseudomonadati</taxon>
        <taxon>Pseudomonadota</taxon>
        <taxon>Gammaproteobacteria</taxon>
        <taxon>Legionellales</taxon>
        <taxon>Legionellaceae</taxon>
        <taxon>Legionella</taxon>
    </lineage>
</organism>
<keyword evidence="4" id="KW-0808">Transferase</keyword>
<protein>
    <submittedName>
        <fullName evidence="4">Acyltransferase</fullName>
    </submittedName>
</protein>
<keyword evidence="5" id="KW-1185">Reference proteome</keyword>
<reference evidence="4 5" key="1">
    <citation type="submission" date="2015-11" db="EMBL/GenBank/DDBJ databases">
        <title>Genomic analysis of 38 Legionella species identifies large and diverse effector repertoires.</title>
        <authorList>
            <person name="Burstein D."/>
            <person name="Amaro F."/>
            <person name="Zusman T."/>
            <person name="Lifshitz Z."/>
            <person name="Cohen O."/>
            <person name="Gilbert J.A."/>
            <person name="Pupko T."/>
            <person name="Shuman H.A."/>
            <person name="Segal G."/>
        </authorList>
    </citation>
    <scope>NUCLEOTIDE SEQUENCE [LARGE SCALE GENOMIC DNA]</scope>
    <source>
        <strain evidence="4 5">PX-1-G2-E2</strain>
    </source>
</reference>
<feature type="transmembrane region" description="Helical" evidence="1">
    <location>
        <begin position="12"/>
        <end position="31"/>
    </location>
</feature>
<dbReference type="Pfam" id="PF19040">
    <property type="entry name" value="SGNH"/>
    <property type="match status" value="1"/>
</dbReference>
<dbReference type="PANTHER" id="PTHR23028">
    <property type="entry name" value="ACETYLTRANSFERASE"/>
    <property type="match status" value="1"/>
</dbReference>
<evidence type="ECO:0000313" key="4">
    <source>
        <dbReference type="EMBL" id="KTD27957.1"/>
    </source>
</evidence>
<dbReference type="RefSeq" id="WP_058451815.1">
    <property type="nucleotide sequence ID" value="NZ_CAAAIB010000018.1"/>
</dbReference>
<evidence type="ECO:0000259" key="2">
    <source>
        <dbReference type="Pfam" id="PF01757"/>
    </source>
</evidence>
<dbReference type="Pfam" id="PF01757">
    <property type="entry name" value="Acyl_transf_3"/>
    <property type="match status" value="1"/>
</dbReference>
<feature type="transmembrane region" description="Helical" evidence="1">
    <location>
        <begin position="190"/>
        <end position="210"/>
    </location>
</feature>
<dbReference type="AlphaFoldDB" id="A0A0W0W6E6"/>
<dbReference type="PANTHER" id="PTHR23028:SF53">
    <property type="entry name" value="ACYL_TRANSF_3 DOMAIN-CONTAINING PROTEIN"/>
    <property type="match status" value="1"/>
</dbReference>
<feature type="domain" description="Acyltransferase 3" evidence="2">
    <location>
        <begin position="6"/>
        <end position="328"/>
    </location>
</feature>
<accession>A0A0W0W6E6</accession>
<dbReference type="PATRIC" id="fig|466.6.peg.1082"/>
<evidence type="ECO:0000313" key="5">
    <source>
        <dbReference type="Proteomes" id="UP000054908"/>
    </source>
</evidence>
<feature type="transmembrane region" description="Helical" evidence="1">
    <location>
        <begin position="37"/>
        <end position="54"/>
    </location>
</feature>
<feature type="domain" description="SGNH" evidence="3">
    <location>
        <begin position="400"/>
        <end position="647"/>
    </location>
</feature>
<dbReference type="Proteomes" id="UP000054908">
    <property type="component" value="Unassembled WGS sequence"/>
</dbReference>
<feature type="transmembrane region" description="Helical" evidence="1">
    <location>
        <begin position="249"/>
        <end position="268"/>
    </location>
</feature>
<feature type="transmembrane region" description="Helical" evidence="1">
    <location>
        <begin position="167"/>
        <end position="184"/>
    </location>
</feature>
<proteinExistence type="predicted"/>
<keyword evidence="1" id="KW-0812">Transmembrane</keyword>
<name>A0A0W0W6E6_9GAMM</name>
<dbReference type="InterPro" id="IPR050879">
    <property type="entry name" value="Acyltransferase_3"/>
</dbReference>
<dbReference type="OrthoDB" id="9767863at2"/>
<dbReference type="InterPro" id="IPR002656">
    <property type="entry name" value="Acyl_transf_3_dom"/>
</dbReference>
<dbReference type="EMBL" id="LNYL01000027">
    <property type="protein sequence ID" value="KTD27957.1"/>
    <property type="molecule type" value="Genomic_DNA"/>
</dbReference>
<feature type="transmembrane region" description="Helical" evidence="1">
    <location>
        <begin position="343"/>
        <end position="365"/>
    </location>
</feature>
<gene>
    <name evidence="4" type="ORF">Lmac_1016</name>
</gene>
<dbReference type="InterPro" id="IPR043968">
    <property type="entry name" value="SGNH"/>
</dbReference>
<keyword evidence="1" id="KW-1133">Transmembrane helix</keyword>
<dbReference type="GO" id="GO:0009103">
    <property type="term" value="P:lipopolysaccharide biosynthetic process"/>
    <property type="evidence" value="ECO:0007669"/>
    <property type="project" value="TreeGrafter"/>
</dbReference>
<evidence type="ECO:0000256" key="1">
    <source>
        <dbReference type="SAM" id="Phobius"/>
    </source>
</evidence>
<comment type="caution">
    <text evidence="4">The sequence shown here is derived from an EMBL/GenBank/DDBJ whole genome shotgun (WGS) entry which is preliminary data.</text>
</comment>
<dbReference type="GO" id="GO:0016747">
    <property type="term" value="F:acyltransferase activity, transferring groups other than amino-acyl groups"/>
    <property type="evidence" value="ECO:0007669"/>
    <property type="project" value="InterPro"/>
</dbReference>
<keyword evidence="1" id="KW-0472">Membrane</keyword>
<feature type="transmembrane region" description="Helical" evidence="1">
    <location>
        <begin position="75"/>
        <end position="92"/>
    </location>
</feature>
<keyword evidence="4" id="KW-0012">Acyltransferase</keyword>
<feature type="transmembrane region" description="Helical" evidence="1">
    <location>
        <begin position="280"/>
        <end position="304"/>
    </location>
</feature>
<evidence type="ECO:0000259" key="3">
    <source>
        <dbReference type="Pfam" id="PF19040"/>
    </source>
</evidence>
<feature type="transmembrane region" description="Helical" evidence="1">
    <location>
        <begin position="219"/>
        <end position="237"/>
    </location>
</feature>
<feature type="transmembrane region" description="Helical" evidence="1">
    <location>
        <begin position="136"/>
        <end position="155"/>
    </location>
</feature>